<protein>
    <submittedName>
        <fullName evidence="2">Uncharacterized protein</fullName>
    </submittedName>
</protein>
<feature type="region of interest" description="Disordered" evidence="1">
    <location>
        <begin position="1"/>
        <end position="35"/>
    </location>
</feature>
<evidence type="ECO:0000256" key="1">
    <source>
        <dbReference type="SAM" id="MobiDB-lite"/>
    </source>
</evidence>
<reference evidence="2 3" key="1">
    <citation type="submission" date="2019-05" db="EMBL/GenBank/DDBJ databases">
        <title>Another draft genome of Portunus trituberculatus and its Hox gene families provides insights of decapod evolution.</title>
        <authorList>
            <person name="Jeong J.-H."/>
            <person name="Song I."/>
            <person name="Kim S."/>
            <person name="Choi T."/>
            <person name="Kim D."/>
            <person name="Ryu S."/>
            <person name="Kim W."/>
        </authorList>
    </citation>
    <scope>NUCLEOTIDE SEQUENCE [LARGE SCALE GENOMIC DNA]</scope>
    <source>
        <tissue evidence="2">Muscle</tissue>
    </source>
</reference>
<feature type="compositionally biased region" description="Pro residues" evidence="1">
    <location>
        <begin position="20"/>
        <end position="34"/>
    </location>
</feature>
<proteinExistence type="predicted"/>
<gene>
    <name evidence="2" type="ORF">E2C01_032733</name>
</gene>
<dbReference type="AlphaFoldDB" id="A0A5B7F161"/>
<keyword evidence="3" id="KW-1185">Reference proteome</keyword>
<evidence type="ECO:0000313" key="2">
    <source>
        <dbReference type="EMBL" id="MPC39207.1"/>
    </source>
</evidence>
<dbReference type="Proteomes" id="UP000324222">
    <property type="component" value="Unassembled WGS sequence"/>
</dbReference>
<feature type="compositionally biased region" description="Pro residues" evidence="1">
    <location>
        <begin position="1"/>
        <end position="12"/>
    </location>
</feature>
<name>A0A5B7F161_PORTR</name>
<evidence type="ECO:0000313" key="3">
    <source>
        <dbReference type="Proteomes" id="UP000324222"/>
    </source>
</evidence>
<accession>A0A5B7F161</accession>
<organism evidence="2 3">
    <name type="scientific">Portunus trituberculatus</name>
    <name type="common">Swimming crab</name>
    <name type="synonym">Neptunus trituberculatus</name>
    <dbReference type="NCBI Taxonomy" id="210409"/>
    <lineage>
        <taxon>Eukaryota</taxon>
        <taxon>Metazoa</taxon>
        <taxon>Ecdysozoa</taxon>
        <taxon>Arthropoda</taxon>
        <taxon>Crustacea</taxon>
        <taxon>Multicrustacea</taxon>
        <taxon>Malacostraca</taxon>
        <taxon>Eumalacostraca</taxon>
        <taxon>Eucarida</taxon>
        <taxon>Decapoda</taxon>
        <taxon>Pleocyemata</taxon>
        <taxon>Brachyura</taxon>
        <taxon>Eubrachyura</taxon>
        <taxon>Portunoidea</taxon>
        <taxon>Portunidae</taxon>
        <taxon>Portuninae</taxon>
        <taxon>Portunus</taxon>
    </lineage>
</organism>
<comment type="caution">
    <text evidence="2">The sequence shown here is derived from an EMBL/GenBank/DDBJ whole genome shotgun (WGS) entry which is preliminary data.</text>
</comment>
<sequence>MTVPADPFPTPPDVRSAPRPSRPSTPLTPHPSPLTPHTCNSHETIFFFSLLYLATPPAVPVAPPPPPAPLLHTCLHYGAHPPDATQEAPPLHLSLHLRLPSPPHPITRHFYICSINCIFFQGVGPFPNRVTLPHIKRPCLAFYGPPDNREYACLRKTHITACGSEGRAASKHHSPPHLQLLRIFTLHDTMA</sequence>
<dbReference type="EMBL" id="VSRR010004291">
    <property type="protein sequence ID" value="MPC39207.1"/>
    <property type="molecule type" value="Genomic_DNA"/>
</dbReference>